<protein>
    <recommendedName>
        <fullName evidence="5">Transmembrane protein</fullName>
    </recommendedName>
</protein>
<name>A0A8H6XYQ6_9AGAR</name>
<dbReference type="Proteomes" id="UP000620124">
    <property type="component" value="Unassembled WGS sequence"/>
</dbReference>
<organism evidence="3 4">
    <name type="scientific">Mycena venus</name>
    <dbReference type="NCBI Taxonomy" id="2733690"/>
    <lineage>
        <taxon>Eukaryota</taxon>
        <taxon>Fungi</taxon>
        <taxon>Dikarya</taxon>
        <taxon>Basidiomycota</taxon>
        <taxon>Agaricomycotina</taxon>
        <taxon>Agaricomycetes</taxon>
        <taxon>Agaricomycetidae</taxon>
        <taxon>Agaricales</taxon>
        <taxon>Marasmiineae</taxon>
        <taxon>Mycenaceae</taxon>
        <taxon>Mycena</taxon>
    </lineage>
</organism>
<gene>
    <name evidence="3" type="ORF">MVEN_01391700</name>
</gene>
<comment type="caution">
    <text evidence="3">The sequence shown here is derived from an EMBL/GenBank/DDBJ whole genome shotgun (WGS) entry which is preliminary data.</text>
</comment>
<dbReference type="AlphaFoldDB" id="A0A8H6XYQ6"/>
<evidence type="ECO:0000256" key="2">
    <source>
        <dbReference type="SAM" id="Phobius"/>
    </source>
</evidence>
<keyword evidence="2" id="KW-1133">Transmembrane helix</keyword>
<reference evidence="3" key="1">
    <citation type="submission" date="2020-05" db="EMBL/GenBank/DDBJ databases">
        <title>Mycena genomes resolve the evolution of fungal bioluminescence.</title>
        <authorList>
            <person name="Tsai I.J."/>
        </authorList>
    </citation>
    <scope>NUCLEOTIDE SEQUENCE</scope>
    <source>
        <strain evidence="3">CCC161011</strain>
    </source>
</reference>
<feature type="region of interest" description="Disordered" evidence="1">
    <location>
        <begin position="294"/>
        <end position="314"/>
    </location>
</feature>
<feature type="transmembrane region" description="Helical" evidence="2">
    <location>
        <begin position="175"/>
        <end position="195"/>
    </location>
</feature>
<feature type="region of interest" description="Disordered" evidence="1">
    <location>
        <begin position="225"/>
        <end position="267"/>
    </location>
</feature>
<feature type="transmembrane region" description="Helical" evidence="2">
    <location>
        <begin position="25"/>
        <end position="48"/>
    </location>
</feature>
<keyword evidence="2" id="KW-0472">Membrane</keyword>
<dbReference type="OrthoDB" id="10475114at2759"/>
<accession>A0A8H6XYQ6</accession>
<evidence type="ECO:0000313" key="4">
    <source>
        <dbReference type="Proteomes" id="UP000620124"/>
    </source>
</evidence>
<keyword evidence="4" id="KW-1185">Reference proteome</keyword>
<dbReference type="EMBL" id="JACAZI010000011">
    <property type="protein sequence ID" value="KAF7348727.1"/>
    <property type="molecule type" value="Genomic_DNA"/>
</dbReference>
<keyword evidence="2" id="KW-0812">Transmembrane</keyword>
<evidence type="ECO:0000256" key="1">
    <source>
        <dbReference type="SAM" id="MobiDB-lite"/>
    </source>
</evidence>
<sequence length="314" mass="33986">MIKSTITECRNPSFAVSSGPEIVRVLLFFHFFSCHSFIPSLSLLFFSLSFRGGRRMSDTNGGAGSPGLTVKLITELFTVGGTPTTTVVPPSSVVTQFTAVNGEVFRVTSVRDARTSVFTTDETISTQVFTITLGRPSTTVSSTQPVLVIPQTESPVATQSSQVGTTKQHAPVGEIVIAILGTVFLLSLVVAGLLIRRRRAQRRNNHPHALGPSRMEAAIVDDVVERDDEKTRPHPLVLYENEKARPFGEGASSSSAGTDGEKDPMAALPTAAKLTFASMADEMQALRDQVYQLELERNEGRPPTDELPPQYAPR</sequence>
<evidence type="ECO:0000313" key="3">
    <source>
        <dbReference type="EMBL" id="KAF7348727.1"/>
    </source>
</evidence>
<proteinExistence type="predicted"/>
<feature type="compositionally biased region" description="Basic and acidic residues" evidence="1">
    <location>
        <begin position="294"/>
        <end position="304"/>
    </location>
</feature>
<evidence type="ECO:0008006" key="5">
    <source>
        <dbReference type="Google" id="ProtNLM"/>
    </source>
</evidence>